<feature type="compositionally biased region" description="Low complexity" evidence="1">
    <location>
        <begin position="345"/>
        <end position="362"/>
    </location>
</feature>
<feature type="compositionally biased region" description="Low complexity" evidence="1">
    <location>
        <begin position="388"/>
        <end position="406"/>
    </location>
</feature>
<feature type="compositionally biased region" description="Basic and acidic residues" evidence="1">
    <location>
        <begin position="30"/>
        <end position="40"/>
    </location>
</feature>
<dbReference type="HOGENOM" id="CLU_377754_0_0_1"/>
<comment type="caution">
    <text evidence="2">The sequence shown here is derived from an EMBL/GenBank/DDBJ whole genome shotgun (WGS) entry which is preliminary data.</text>
</comment>
<dbReference type="AlphaFoldDB" id="A0A066VMF4"/>
<sequence length="734" mass="72744">MPAWSSAGGDKPQLSYAERLRRAAVGSAGGREDHEGDENRASGSAASRGGPGTPTGTGRKSIPALRTSIASSLAASTAPSGQAQAQAPQPQIKEASASGITLDGSQRVPNTAPSSSSPSMSAAQLSSTLTQASGSLPSPQTASIAYAGGAAATLPTASTHANVSPPTSSPLTAPNGSPKPPLSAMPASGNAGISPRESTGPSASSLSAISVSMLGSVSVSTLTPPPKVAPVNVWQLRKQQAEEKEREKLNARQQAQRAPATSSASPSIPVSASQASQSPAPVQTEARKPVQQPASALERQEEMDKRGQAPAGATSSELGEQAAPVAVGNAQATGAIANTPGNTATPLHGTLGKGKGTNTTAGSDAARSVCGPAALGKGQTTRAALHDSAAGNAASKGSAARAAAASQQGTDVNTNSSGTASLKQGDAPTLLSGPNTYPISTFPSHRMATNASGWVQGGLRIAASHPVTPQSPSRSAASIASSAPISGSAASDKETRPTSIASSPAGSTLNLPMVPPHSHLPALLTYSPRSANGSYHPLPGPGDEPEDAWLRRIHMLNGGQNMPNLVNYESSLGLGTDVYRARRNTTGGSGTAGSAVTLRPEPGAGQDSGHGQGQGQDSGEESAASSSNAPSMVSTPGISNVSLAKSGSTSSPKTTWTKMNGSYAAQHLVPAASTSSSTTGTAAAAGIATIASTSTSAKGKSKVAKKKKTEEAAVLADSTSWPSVSDAAKEPQST</sequence>
<dbReference type="GeneID" id="25262016"/>
<proteinExistence type="predicted"/>
<feature type="region of interest" description="Disordered" evidence="1">
    <location>
        <begin position="465"/>
        <end position="514"/>
    </location>
</feature>
<feature type="compositionally biased region" description="Polar residues" evidence="1">
    <location>
        <begin position="497"/>
        <end position="510"/>
    </location>
</feature>
<protein>
    <submittedName>
        <fullName evidence="2">Uncharacterized protein</fullName>
    </submittedName>
</protein>
<feature type="compositionally biased region" description="Polar residues" evidence="1">
    <location>
        <begin position="128"/>
        <end position="140"/>
    </location>
</feature>
<feature type="region of interest" description="Disordered" evidence="1">
    <location>
        <begin position="218"/>
        <end position="434"/>
    </location>
</feature>
<keyword evidence="3" id="KW-1185">Reference proteome</keyword>
<gene>
    <name evidence="2" type="ORF">K437DRAFT_193303</name>
</gene>
<dbReference type="RefSeq" id="XP_013241217.1">
    <property type="nucleotide sequence ID" value="XM_013385763.1"/>
</dbReference>
<dbReference type="Proteomes" id="UP000027361">
    <property type="component" value="Unassembled WGS sequence"/>
</dbReference>
<evidence type="ECO:0000256" key="1">
    <source>
        <dbReference type="SAM" id="MobiDB-lite"/>
    </source>
</evidence>
<feature type="compositionally biased region" description="Low complexity" evidence="1">
    <location>
        <begin position="471"/>
        <end position="490"/>
    </location>
</feature>
<evidence type="ECO:0000313" key="2">
    <source>
        <dbReference type="EMBL" id="KDN39934.1"/>
    </source>
</evidence>
<feature type="compositionally biased region" description="Low complexity" evidence="1">
    <location>
        <begin position="56"/>
        <end position="91"/>
    </location>
</feature>
<feature type="compositionally biased region" description="Basic and acidic residues" evidence="1">
    <location>
        <begin position="239"/>
        <end position="250"/>
    </location>
</feature>
<accession>A0A066VMF4</accession>
<feature type="region of interest" description="Disordered" evidence="1">
    <location>
        <begin position="1"/>
        <end position="142"/>
    </location>
</feature>
<dbReference type="EMBL" id="JMSN01000097">
    <property type="protein sequence ID" value="KDN39934.1"/>
    <property type="molecule type" value="Genomic_DNA"/>
</dbReference>
<feature type="non-terminal residue" evidence="2">
    <location>
        <position position="734"/>
    </location>
</feature>
<name>A0A066VMF4_TILAU</name>
<evidence type="ECO:0000313" key="3">
    <source>
        <dbReference type="Proteomes" id="UP000027361"/>
    </source>
</evidence>
<feature type="compositionally biased region" description="Polar residues" evidence="1">
    <location>
        <begin position="407"/>
        <end position="422"/>
    </location>
</feature>
<feature type="compositionally biased region" description="Basic and acidic residues" evidence="1">
    <location>
        <begin position="298"/>
        <end position="307"/>
    </location>
</feature>
<dbReference type="InParanoid" id="A0A066VMF4"/>
<dbReference type="OMA" id="WWANAKS"/>
<feature type="region of interest" description="Disordered" evidence="1">
    <location>
        <begin position="157"/>
        <end position="205"/>
    </location>
</feature>
<organism evidence="2 3">
    <name type="scientific">Tilletiaria anomala (strain ATCC 24038 / CBS 436.72 / UBC 951)</name>
    <dbReference type="NCBI Taxonomy" id="1037660"/>
    <lineage>
        <taxon>Eukaryota</taxon>
        <taxon>Fungi</taxon>
        <taxon>Dikarya</taxon>
        <taxon>Basidiomycota</taxon>
        <taxon>Ustilaginomycotina</taxon>
        <taxon>Exobasidiomycetes</taxon>
        <taxon>Georgefischeriales</taxon>
        <taxon>Tilletiariaceae</taxon>
        <taxon>Tilletiaria</taxon>
    </lineage>
</organism>
<feature type="compositionally biased region" description="Low complexity" evidence="1">
    <location>
        <begin position="251"/>
        <end position="284"/>
    </location>
</feature>
<feature type="region of interest" description="Disordered" evidence="1">
    <location>
        <begin position="583"/>
        <end position="657"/>
    </location>
</feature>
<feature type="compositionally biased region" description="Low complexity" evidence="1">
    <location>
        <begin position="617"/>
        <end position="634"/>
    </location>
</feature>
<reference evidence="2 3" key="1">
    <citation type="submission" date="2014-05" db="EMBL/GenBank/DDBJ databases">
        <title>Draft genome sequence of a rare smut relative, Tilletiaria anomala UBC 951.</title>
        <authorList>
            <consortium name="DOE Joint Genome Institute"/>
            <person name="Toome M."/>
            <person name="Kuo A."/>
            <person name="Henrissat B."/>
            <person name="Lipzen A."/>
            <person name="Tritt A."/>
            <person name="Yoshinaga Y."/>
            <person name="Zane M."/>
            <person name="Barry K."/>
            <person name="Grigoriev I.V."/>
            <person name="Spatafora J.W."/>
            <person name="Aimea M.C."/>
        </authorList>
    </citation>
    <scope>NUCLEOTIDE SEQUENCE [LARGE SCALE GENOMIC DNA]</scope>
    <source>
        <strain evidence="2 3">UBC 951</strain>
    </source>
</reference>
<feature type="compositionally biased region" description="Low complexity" evidence="1">
    <location>
        <begin position="112"/>
        <end position="127"/>
    </location>
</feature>
<feature type="compositionally biased region" description="Gly residues" evidence="1">
    <location>
        <begin position="606"/>
        <end position="616"/>
    </location>
</feature>
<feature type="compositionally biased region" description="Polar residues" evidence="1">
    <location>
        <begin position="636"/>
        <end position="657"/>
    </location>
</feature>
<feature type="compositionally biased region" description="Polar residues" evidence="1">
    <location>
        <begin position="160"/>
        <end position="175"/>
    </location>
</feature>
<feature type="region of interest" description="Disordered" evidence="1">
    <location>
        <begin position="692"/>
        <end position="734"/>
    </location>
</feature>